<name>B5TTR6_9BACT</name>
<keyword evidence="1" id="KW-0614">Plasmid</keyword>
<evidence type="ECO:0000313" key="1">
    <source>
        <dbReference type="EMBL" id="ACI02985.1"/>
    </source>
</evidence>
<gene>
    <name evidence="1" type="ORF">V35_28</name>
</gene>
<proteinExistence type="predicted"/>
<dbReference type="AlphaFoldDB" id="B5TTR6"/>
<accession>B5TTR6</accession>
<geneLocation type="plasmid" evidence="1">
    <name>pHHV35</name>
</geneLocation>
<protein>
    <submittedName>
        <fullName evidence="1">Uncharacterized protein</fullName>
    </submittedName>
</protein>
<sequence length="171" mass="20317">MTTRLKKGITEFSAVMVVCGLLAFFNQYPPIELLQDQYQERKKDFFQNKYVTDLNNDSFYEYTFDGNGELVKMRLSACRISDHKWGGVNKKPDQDYQLPDRDTQTPEEYYRNQQQLEGYKIKNAKCDLAYVIKDEDGKLHSMKRVVKLHQDSKRGWNFYEMIHLDNGKIYN</sequence>
<organism evidence="1">
    <name type="scientific">uncultured bacterium HHV35</name>
    <dbReference type="NCBI Taxonomy" id="558689"/>
    <lineage>
        <taxon>Bacteria</taxon>
        <taxon>environmental samples</taxon>
    </lineage>
</organism>
<reference evidence="1" key="1">
    <citation type="journal article" date="2009" name="Environ. Microbiol.">
        <title>Spreading antibiotic resistance through spread manure: characteristics of a novel plasmid type with low %G+C content.</title>
        <authorList>
            <person name="Heuer H."/>
            <person name="Kopmann C."/>
            <person name="Binh C.T."/>
            <person name="Top E.M."/>
            <person name="Smalla K."/>
        </authorList>
    </citation>
    <scope>NUCLEOTIDE SEQUENCE</scope>
    <source>
        <plasmid evidence="1">pHHV35</plasmid>
    </source>
</reference>
<dbReference type="EMBL" id="FJ012882">
    <property type="protein sequence ID" value="ACI02985.1"/>
    <property type="molecule type" value="Genomic_DNA"/>
</dbReference>